<dbReference type="InterPro" id="IPR036388">
    <property type="entry name" value="WH-like_DNA-bd_sf"/>
</dbReference>
<dbReference type="HOGENOM" id="CLU_2338775_0_0_1"/>
<reference evidence="1" key="3">
    <citation type="submission" date="2025-08" db="UniProtKB">
        <authorList>
            <consortium name="Ensembl"/>
        </authorList>
    </citation>
    <scope>IDENTIFICATION</scope>
</reference>
<dbReference type="AlphaFoldDB" id="H2XV36"/>
<reference evidence="1" key="4">
    <citation type="submission" date="2025-09" db="UniProtKB">
        <authorList>
            <consortium name="Ensembl"/>
        </authorList>
    </citation>
    <scope>IDENTIFICATION</scope>
</reference>
<evidence type="ECO:0000313" key="2">
    <source>
        <dbReference type="Proteomes" id="UP000008144"/>
    </source>
</evidence>
<dbReference type="InterPro" id="IPR036390">
    <property type="entry name" value="WH_DNA-bd_sf"/>
</dbReference>
<proteinExistence type="predicted"/>
<protein>
    <recommendedName>
        <fullName evidence="3">DEP domain-containing protein</fullName>
    </recommendedName>
</protein>
<sequence>MIFIIFGIDTELIVEPFLKAWRSIFFRDNKVSLAPLSEVDKEILQQCFVFTRYHLEHCKQDIVQPHRKALQTYEDAFFGTELCTWLIEVGLALNRREA</sequence>
<dbReference type="SUPFAM" id="SSF46785">
    <property type="entry name" value="Winged helix' DNA-binding domain"/>
    <property type="match status" value="1"/>
</dbReference>
<evidence type="ECO:0008006" key="3">
    <source>
        <dbReference type="Google" id="ProtNLM"/>
    </source>
</evidence>
<name>H2XV36_CIOIN</name>
<evidence type="ECO:0000313" key="1">
    <source>
        <dbReference type="Ensembl" id="ENSCINP00000033520.1"/>
    </source>
</evidence>
<dbReference type="Proteomes" id="UP000008144">
    <property type="component" value="Chromosome 1"/>
</dbReference>
<reference evidence="2" key="1">
    <citation type="journal article" date="2002" name="Science">
        <title>The draft genome of Ciona intestinalis: insights into chordate and vertebrate origins.</title>
        <authorList>
            <person name="Dehal P."/>
            <person name="Satou Y."/>
            <person name="Campbell R.K."/>
            <person name="Chapman J."/>
            <person name="Degnan B."/>
            <person name="De Tomaso A."/>
            <person name="Davidson B."/>
            <person name="Di Gregorio A."/>
            <person name="Gelpke M."/>
            <person name="Goodstein D.M."/>
            <person name="Harafuji N."/>
            <person name="Hastings K.E."/>
            <person name="Ho I."/>
            <person name="Hotta K."/>
            <person name="Huang W."/>
            <person name="Kawashima T."/>
            <person name="Lemaire P."/>
            <person name="Martinez D."/>
            <person name="Meinertzhagen I.A."/>
            <person name="Necula S."/>
            <person name="Nonaka M."/>
            <person name="Putnam N."/>
            <person name="Rash S."/>
            <person name="Saiga H."/>
            <person name="Satake M."/>
            <person name="Terry A."/>
            <person name="Yamada L."/>
            <person name="Wang H.G."/>
            <person name="Awazu S."/>
            <person name="Azumi K."/>
            <person name="Boore J."/>
            <person name="Branno M."/>
            <person name="Chin-Bow S."/>
            <person name="DeSantis R."/>
            <person name="Doyle S."/>
            <person name="Francino P."/>
            <person name="Keys D.N."/>
            <person name="Haga S."/>
            <person name="Hayashi H."/>
            <person name="Hino K."/>
            <person name="Imai K.S."/>
            <person name="Inaba K."/>
            <person name="Kano S."/>
            <person name="Kobayashi K."/>
            <person name="Kobayashi M."/>
            <person name="Lee B.I."/>
            <person name="Makabe K.W."/>
            <person name="Manohar C."/>
            <person name="Matassi G."/>
            <person name="Medina M."/>
            <person name="Mochizuki Y."/>
            <person name="Mount S."/>
            <person name="Morishita T."/>
            <person name="Miura S."/>
            <person name="Nakayama A."/>
            <person name="Nishizaka S."/>
            <person name="Nomoto H."/>
            <person name="Ohta F."/>
            <person name="Oishi K."/>
            <person name="Rigoutsos I."/>
            <person name="Sano M."/>
            <person name="Sasaki A."/>
            <person name="Sasakura Y."/>
            <person name="Shoguchi E."/>
            <person name="Shin-i T."/>
            <person name="Spagnuolo A."/>
            <person name="Stainier D."/>
            <person name="Suzuki M.M."/>
            <person name="Tassy O."/>
            <person name="Takatori N."/>
            <person name="Tokuoka M."/>
            <person name="Yagi K."/>
            <person name="Yoshizaki F."/>
            <person name="Wada S."/>
            <person name="Zhang C."/>
            <person name="Hyatt P.D."/>
            <person name="Larimer F."/>
            <person name="Detter C."/>
            <person name="Doggett N."/>
            <person name="Glavina T."/>
            <person name="Hawkins T."/>
            <person name="Richardson P."/>
            <person name="Lucas S."/>
            <person name="Kohara Y."/>
            <person name="Levine M."/>
            <person name="Satoh N."/>
            <person name="Rokhsar D.S."/>
        </authorList>
    </citation>
    <scope>NUCLEOTIDE SEQUENCE [LARGE SCALE GENOMIC DNA]</scope>
</reference>
<dbReference type="InParanoid" id="H2XV36"/>
<dbReference type="Ensembl" id="ENSCINT00000032878.1">
    <property type="protein sequence ID" value="ENSCINP00000033520.1"/>
    <property type="gene ID" value="ENSCING00000024374.1"/>
</dbReference>
<dbReference type="Gene3D" id="1.10.10.10">
    <property type="entry name" value="Winged helix-like DNA-binding domain superfamily/Winged helix DNA-binding domain"/>
    <property type="match status" value="1"/>
</dbReference>
<dbReference type="EMBL" id="EAAA01000232">
    <property type="status" value="NOT_ANNOTATED_CDS"/>
    <property type="molecule type" value="Genomic_DNA"/>
</dbReference>
<reference evidence="1" key="2">
    <citation type="journal article" date="2008" name="Genome Biol.">
        <title>Improved genome assembly and evidence-based global gene model set for the chordate Ciona intestinalis: new insight into intron and operon populations.</title>
        <authorList>
            <person name="Satou Y."/>
            <person name="Mineta K."/>
            <person name="Ogasawara M."/>
            <person name="Sasakura Y."/>
            <person name="Shoguchi E."/>
            <person name="Ueno K."/>
            <person name="Yamada L."/>
            <person name="Matsumoto J."/>
            <person name="Wasserscheid J."/>
            <person name="Dewar K."/>
            <person name="Wiley G.B."/>
            <person name="Macmil S.L."/>
            <person name="Roe B.A."/>
            <person name="Zeller R.W."/>
            <person name="Hastings K.E."/>
            <person name="Lemaire P."/>
            <person name="Lindquist E."/>
            <person name="Endo T."/>
            <person name="Hotta K."/>
            <person name="Inaba K."/>
        </authorList>
    </citation>
    <scope>NUCLEOTIDE SEQUENCE [LARGE SCALE GENOMIC DNA]</scope>
    <source>
        <strain evidence="1">wild type</strain>
    </source>
</reference>
<keyword evidence="2" id="KW-1185">Reference proteome</keyword>
<organism evidence="1 2">
    <name type="scientific">Ciona intestinalis</name>
    <name type="common">Transparent sea squirt</name>
    <name type="synonym">Ascidia intestinalis</name>
    <dbReference type="NCBI Taxonomy" id="7719"/>
    <lineage>
        <taxon>Eukaryota</taxon>
        <taxon>Metazoa</taxon>
        <taxon>Chordata</taxon>
        <taxon>Tunicata</taxon>
        <taxon>Ascidiacea</taxon>
        <taxon>Phlebobranchia</taxon>
        <taxon>Cionidae</taxon>
        <taxon>Ciona</taxon>
    </lineage>
</organism>
<accession>H2XV36</accession>